<gene>
    <name evidence="1" type="ORF">GEV02_31985</name>
</gene>
<protein>
    <submittedName>
        <fullName evidence="1">Uncharacterized protein</fullName>
    </submittedName>
</protein>
<reference evidence="1 2" key="1">
    <citation type="submission" date="2019-10" db="EMBL/GenBank/DDBJ databases">
        <title>Two novel species isolated from a subtropical stream in China.</title>
        <authorList>
            <person name="Lu H."/>
        </authorList>
    </citation>
    <scope>NUCLEOTIDE SEQUENCE [LARGE SCALE GENOMIC DNA]</scope>
    <source>
        <strain evidence="1 2">FT29W</strain>
    </source>
</reference>
<comment type="caution">
    <text evidence="1">The sequence shown here is derived from an EMBL/GenBank/DDBJ whole genome shotgun (WGS) entry which is preliminary data.</text>
</comment>
<keyword evidence="2" id="KW-1185">Reference proteome</keyword>
<organism evidence="1 2">
    <name type="scientific">Rugamonas aquatica</name>
    <dbReference type="NCBI Taxonomy" id="2743357"/>
    <lineage>
        <taxon>Bacteria</taxon>
        <taxon>Pseudomonadati</taxon>
        <taxon>Pseudomonadota</taxon>
        <taxon>Betaproteobacteria</taxon>
        <taxon>Burkholderiales</taxon>
        <taxon>Oxalobacteraceae</taxon>
        <taxon>Telluria group</taxon>
        <taxon>Rugamonas</taxon>
    </lineage>
</organism>
<dbReference type="Proteomes" id="UP000440498">
    <property type="component" value="Unassembled WGS sequence"/>
</dbReference>
<evidence type="ECO:0000313" key="2">
    <source>
        <dbReference type="Proteomes" id="UP000440498"/>
    </source>
</evidence>
<accession>A0A6A7NCB6</accession>
<sequence>MHNIAGRTTALATIIIAAALSFIAYQGTRGHQGPELETPYQAVALVNGQMFYGRLEPAGGDYLTLRDVFYIQGRQNPETKAITSVLIKRGGEAHNPDRMLINRQQVLLIEPVKTDSQIAKLIVEQNAAAK</sequence>
<proteinExistence type="predicted"/>
<name>A0A6A7NCB6_9BURK</name>
<dbReference type="AlphaFoldDB" id="A0A6A7NCB6"/>
<dbReference type="EMBL" id="WHUG01000028">
    <property type="protein sequence ID" value="MQA42763.1"/>
    <property type="molecule type" value="Genomic_DNA"/>
</dbReference>
<evidence type="ECO:0000313" key="1">
    <source>
        <dbReference type="EMBL" id="MQA42763.1"/>
    </source>
</evidence>
<dbReference type="RefSeq" id="WP_152841831.1">
    <property type="nucleotide sequence ID" value="NZ_WHUG01000028.1"/>
</dbReference>